<evidence type="ECO:0000313" key="2">
    <source>
        <dbReference type="EMBL" id="EGY52024.1"/>
    </source>
</evidence>
<dbReference type="AlphaFoldDB" id="G4CJH3"/>
<accession>G4CJH3</accession>
<protein>
    <submittedName>
        <fullName evidence="2">Uncharacterized protein</fullName>
    </submittedName>
</protein>
<dbReference type="PATRIC" id="fig|1032488.3.peg.1670"/>
<name>G4CJH3_9NEIS</name>
<evidence type="ECO:0000256" key="1">
    <source>
        <dbReference type="SAM" id="MobiDB-lite"/>
    </source>
</evidence>
<dbReference type="EMBL" id="AGAY01000061">
    <property type="protein sequence ID" value="EGY52024.1"/>
    <property type="molecule type" value="Genomic_DNA"/>
</dbReference>
<comment type="caution">
    <text evidence="2">The sequence shown here is derived from an EMBL/GenBank/DDBJ whole genome shotgun (WGS) entry which is preliminary data.</text>
</comment>
<gene>
    <name evidence="2" type="ORF">HMPREF9371_1763</name>
</gene>
<proteinExistence type="predicted"/>
<keyword evidence="3" id="KW-1185">Reference proteome</keyword>
<sequence>MTPIQMLKIIRKAARLAGSQMLIERKKLYLEMAAALETLIRERDEMKAKCLNCGASGSIELFIAHEDARALVAAVVAMSDELTAAALRYVGLFRPAKKDLAWDRAAKLLGELVPMIQSGEITRNRQTYPAPREAWIWAFQRALEARSAGKLQTPLTTHGWLLENITFWTPEKTAGTLPAVVDGQTVSASPQPQPAAPSTTLQGAAAGEKYRR</sequence>
<evidence type="ECO:0000313" key="3">
    <source>
        <dbReference type="Proteomes" id="UP000003019"/>
    </source>
</evidence>
<organism evidence="2 3">
    <name type="scientific">Neisseria shayeganii 871</name>
    <dbReference type="NCBI Taxonomy" id="1032488"/>
    <lineage>
        <taxon>Bacteria</taxon>
        <taxon>Pseudomonadati</taxon>
        <taxon>Pseudomonadota</taxon>
        <taxon>Betaproteobacteria</taxon>
        <taxon>Neisseriales</taxon>
        <taxon>Neisseriaceae</taxon>
        <taxon>Neisseria</taxon>
    </lineage>
</organism>
<dbReference type="STRING" id="1032488.HMPREF9371_1763"/>
<dbReference type="HOGENOM" id="CLU_112883_2_0_4"/>
<reference evidence="2 3" key="1">
    <citation type="submission" date="2011-05" db="EMBL/GenBank/DDBJ databases">
        <authorList>
            <person name="Muzny D."/>
            <person name="Qin X."/>
            <person name="Deng J."/>
            <person name="Jiang H."/>
            <person name="Liu Y."/>
            <person name="Qu J."/>
            <person name="Song X.-Z."/>
            <person name="Zhang L."/>
            <person name="Thornton R."/>
            <person name="Coyle M."/>
            <person name="Francisco L."/>
            <person name="Jackson L."/>
            <person name="Javaid M."/>
            <person name="Korchina V."/>
            <person name="Kovar C."/>
            <person name="Mata R."/>
            <person name="Mathew T."/>
            <person name="Ngo R."/>
            <person name="Nguyen L."/>
            <person name="Nguyen N."/>
            <person name="Okwuonu G."/>
            <person name="Ongeri F."/>
            <person name="Pham C."/>
            <person name="Simmons D."/>
            <person name="Wilczek-Boney K."/>
            <person name="Hale W."/>
            <person name="Jakkamsetti A."/>
            <person name="Pham P."/>
            <person name="Ruth R."/>
            <person name="San Lucas F."/>
            <person name="Warren J."/>
            <person name="Zhang J."/>
            <person name="Zhao Z."/>
            <person name="Zhou C."/>
            <person name="Zhu D."/>
            <person name="Lee S."/>
            <person name="Bess C."/>
            <person name="Blankenburg K."/>
            <person name="Forbes L."/>
            <person name="Fu Q."/>
            <person name="Gubbala S."/>
            <person name="Hirani K."/>
            <person name="Jayaseelan J.C."/>
            <person name="Lara F."/>
            <person name="Munidasa M."/>
            <person name="Palculict T."/>
            <person name="Patil S."/>
            <person name="Pu L.-L."/>
            <person name="Saada N."/>
            <person name="Tang L."/>
            <person name="Weissenberger G."/>
            <person name="Zhu Y."/>
            <person name="Hemphill L."/>
            <person name="Shang Y."/>
            <person name="Youmans B."/>
            <person name="Ayvaz T."/>
            <person name="Ross M."/>
            <person name="Santibanez J."/>
            <person name="Aqrawi P."/>
            <person name="Gross S."/>
            <person name="Joshi V."/>
            <person name="Fowler G."/>
            <person name="Nazareth L."/>
            <person name="Reid J."/>
            <person name="Worley K."/>
            <person name="Petrosino J."/>
            <person name="Highlander S."/>
            <person name="Gibbs R."/>
        </authorList>
    </citation>
    <scope>NUCLEOTIDE SEQUENCE [LARGE SCALE GENOMIC DNA]</scope>
    <source>
        <strain evidence="2 3">871</strain>
    </source>
</reference>
<feature type="compositionally biased region" description="Low complexity" evidence="1">
    <location>
        <begin position="184"/>
        <end position="200"/>
    </location>
</feature>
<feature type="region of interest" description="Disordered" evidence="1">
    <location>
        <begin position="184"/>
        <end position="212"/>
    </location>
</feature>
<dbReference type="Proteomes" id="UP000003019">
    <property type="component" value="Unassembled WGS sequence"/>
</dbReference>